<organism evidence="2 3">
    <name type="scientific">Streptomyces uncialis</name>
    <dbReference type="NCBI Taxonomy" id="1048205"/>
    <lineage>
        <taxon>Bacteria</taxon>
        <taxon>Bacillati</taxon>
        <taxon>Actinomycetota</taxon>
        <taxon>Actinomycetes</taxon>
        <taxon>Kitasatosporales</taxon>
        <taxon>Streptomycetaceae</taxon>
        <taxon>Streptomyces</taxon>
    </lineage>
</organism>
<dbReference type="RefSeq" id="WP_073795502.1">
    <property type="nucleotide sequence ID" value="NZ_LFBV01000012.1"/>
</dbReference>
<evidence type="ECO:0008006" key="4">
    <source>
        <dbReference type="Google" id="ProtNLM"/>
    </source>
</evidence>
<feature type="region of interest" description="Disordered" evidence="1">
    <location>
        <begin position="46"/>
        <end position="67"/>
    </location>
</feature>
<dbReference type="AlphaFoldDB" id="A0A1Q4UY11"/>
<evidence type="ECO:0000256" key="1">
    <source>
        <dbReference type="SAM" id="MobiDB-lite"/>
    </source>
</evidence>
<reference evidence="2 3" key="1">
    <citation type="submission" date="2015-06" db="EMBL/GenBank/DDBJ databases">
        <title>Cloning and characterization of the uncialamcin biosynthetic gene cluster.</title>
        <authorList>
            <person name="Yan X."/>
            <person name="Huang T."/>
            <person name="Ge H."/>
            <person name="Shen B."/>
        </authorList>
    </citation>
    <scope>NUCLEOTIDE SEQUENCE [LARGE SCALE GENOMIC DNA]</scope>
    <source>
        <strain evidence="2 3">DCA2648</strain>
    </source>
</reference>
<dbReference type="EMBL" id="LFBV01000012">
    <property type="protein sequence ID" value="OKH90477.1"/>
    <property type="molecule type" value="Genomic_DNA"/>
</dbReference>
<gene>
    <name evidence="2" type="ORF">AB852_35525</name>
</gene>
<evidence type="ECO:0000313" key="2">
    <source>
        <dbReference type="EMBL" id="OKH90477.1"/>
    </source>
</evidence>
<accession>A0A1Q4UY11</accession>
<protein>
    <recommendedName>
        <fullName evidence="4">Phage protein, HK97 gp10 family</fullName>
    </recommendedName>
</protein>
<name>A0A1Q4UY11_9ACTN</name>
<dbReference type="Proteomes" id="UP000186455">
    <property type="component" value="Unassembled WGS sequence"/>
</dbReference>
<dbReference type="STRING" id="1048205.AB852_35525"/>
<sequence length="142" mass="15723">MAGSRFSVQVEGLNQLKRTLRTLKDKDLSKRVREVNKAAAELVQPDARRGVPQRTKTPKDAKKYRPGKLAKSVKVVASANSAAVKAGTAARSPYAGAIHFGFPRRGIKPNRFLYRAMARNSAQVSETYEREISAVLRKKLES</sequence>
<evidence type="ECO:0000313" key="3">
    <source>
        <dbReference type="Proteomes" id="UP000186455"/>
    </source>
</evidence>
<proteinExistence type="predicted"/>
<keyword evidence="3" id="KW-1185">Reference proteome</keyword>
<comment type="caution">
    <text evidence="2">The sequence shown here is derived from an EMBL/GenBank/DDBJ whole genome shotgun (WGS) entry which is preliminary data.</text>
</comment>